<dbReference type="Proteomes" id="UP000039865">
    <property type="component" value="Unassembled WGS sequence"/>
</dbReference>
<protein>
    <recommendedName>
        <fullName evidence="4">Armadillo-type fold</fullName>
    </recommendedName>
</protein>
<dbReference type="AlphaFoldDB" id="A0A077ZYD6"/>
<proteinExistence type="predicted"/>
<dbReference type="InParanoid" id="A0A077ZYD6"/>
<evidence type="ECO:0000313" key="2">
    <source>
        <dbReference type="EMBL" id="CDW73556.1"/>
    </source>
</evidence>
<dbReference type="InterPro" id="IPR011989">
    <property type="entry name" value="ARM-like"/>
</dbReference>
<name>A0A077ZYD6_STYLE</name>
<dbReference type="EMBL" id="CCKQ01002466">
    <property type="protein sequence ID" value="CDW73556.1"/>
    <property type="molecule type" value="Genomic_DNA"/>
</dbReference>
<accession>A0A077ZYD6</accession>
<evidence type="ECO:0000256" key="1">
    <source>
        <dbReference type="SAM" id="MobiDB-lite"/>
    </source>
</evidence>
<evidence type="ECO:0008006" key="4">
    <source>
        <dbReference type="Google" id="ProtNLM"/>
    </source>
</evidence>
<feature type="region of interest" description="Disordered" evidence="1">
    <location>
        <begin position="55"/>
        <end position="74"/>
    </location>
</feature>
<gene>
    <name evidence="2" type="primary">Contig4224.g4521</name>
    <name evidence="2" type="ORF">STYLEM_2539</name>
</gene>
<organism evidence="2 3">
    <name type="scientific">Stylonychia lemnae</name>
    <name type="common">Ciliate</name>
    <dbReference type="NCBI Taxonomy" id="5949"/>
    <lineage>
        <taxon>Eukaryota</taxon>
        <taxon>Sar</taxon>
        <taxon>Alveolata</taxon>
        <taxon>Ciliophora</taxon>
        <taxon>Intramacronucleata</taxon>
        <taxon>Spirotrichea</taxon>
        <taxon>Stichotrichia</taxon>
        <taxon>Sporadotrichida</taxon>
        <taxon>Oxytrichidae</taxon>
        <taxon>Stylonychinae</taxon>
        <taxon>Stylonychia</taxon>
    </lineage>
</organism>
<sequence>MENFVQSKQSLDQTFQFQAFKEILDEIDRQNNQSVKKSPHPQKSKGDTQQIFNQSRNLERSPFSNKLNQESGELNNTSNQYQTYMETVSTFDKNFVITEATSKSQIAATYMKLSLKDLPLIIEAINNNTDMLRLFFGCKALRKIVSTGNEYTIKEVLQNFEYLGKRLVYLLMMPQTQELQIEILWALVNLSSLKDSKKLRELIEFGLFEAVLGMIDEELENVQRCELCLQLLCNSIADQDKSKRDLLDVEQVKGQLRLDVTDKIDIMLQRIDELLTVESSLISLKIAVQNNEYASHIIQKYQKRKDTVVKLVALSQNLETYQIAYNSLLILGYLSSSEYFKEYHLVIDGQIYDAFVNVFMNQFNTQNQLNNQYLQILLWTLSNIVADDEKCQSLIIQNYQNLIVVSLNHGLQTQSLKVIREAQVLLDNILDIKDANKYLFEYDEVYHQIIDNISFTLNFSDHQVQLTGLKSLLKMIELESEKVIKSLRSLIHDQKTLRSLERLQFSPYQEVYDTALFIIKKHLTSEMEDTDIFMNPIGDENTASQILSPSHNSKYEMSGYLSHKKSEAMMNTQGAAGSTAHQHQFLSTNKKNSLSAINANINKEYIIMMIDDD</sequence>
<feature type="region of interest" description="Disordered" evidence="1">
    <location>
        <begin position="28"/>
        <end position="49"/>
    </location>
</feature>
<dbReference type="Gene3D" id="1.25.10.10">
    <property type="entry name" value="Leucine-rich Repeat Variant"/>
    <property type="match status" value="1"/>
</dbReference>
<keyword evidence="3" id="KW-1185">Reference proteome</keyword>
<dbReference type="SUPFAM" id="SSF48371">
    <property type="entry name" value="ARM repeat"/>
    <property type="match status" value="1"/>
</dbReference>
<dbReference type="InterPro" id="IPR016024">
    <property type="entry name" value="ARM-type_fold"/>
</dbReference>
<reference evidence="2 3" key="1">
    <citation type="submission" date="2014-06" db="EMBL/GenBank/DDBJ databases">
        <authorList>
            <person name="Swart Estienne"/>
        </authorList>
    </citation>
    <scope>NUCLEOTIDE SEQUENCE [LARGE SCALE GENOMIC DNA]</scope>
    <source>
        <strain evidence="2 3">130c</strain>
    </source>
</reference>
<evidence type="ECO:0000313" key="3">
    <source>
        <dbReference type="Proteomes" id="UP000039865"/>
    </source>
</evidence>